<evidence type="ECO:0000256" key="1">
    <source>
        <dbReference type="SAM" id="Phobius"/>
    </source>
</evidence>
<dbReference type="PROSITE" id="PS51257">
    <property type="entry name" value="PROKAR_LIPOPROTEIN"/>
    <property type="match status" value="1"/>
</dbReference>
<dbReference type="Proteomes" id="UP000229916">
    <property type="component" value="Unassembled WGS sequence"/>
</dbReference>
<gene>
    <name evidence="2" type="ORF">COS81_01835</name>
</gene>
<dbReference type="EMBL" id="PEWD01000036">
    <property type="protein sequence ID" value="PIU69011.1"/>
    <property type="molecule type" value="Genomic_DNA"/>
</dbReference>
<keyword evidence="1" id="KW-0812">Transmembrane</keyword>
<evidence type="ECO:0000313" key="3">
    <source>
        <dbReference type="Proteomes" id="UP000229916"/>
    </source>
</evidence>
<sequence length="215" mass="24235">MPRLPKFKALGPLVIGLWMVFSCLTLILAFYTSSNTEKINSRADIDENQPANLPRDFYYSLFAQKPPAGKIVIENIDFKDGRDAQLKAYLTWQGSPLSDEAATFIRVADQYNLNWLLLPSIAGKESTFGKLDKIPLNSYNPFGWGVYGTQAVRFASFTEAVETVGKGLANYAKNGVSTVDNIEYLYCPPSAGRDHSWRDGVKYFMWEIESFPEFK</sequence>
<organism evidence="2 3">
    <name type="scientific">candidate division WWE3 bacterium CG06_land_8_20_14_3_00_42_16</name>
    <dbReference type="NCBI Taxonomy" id="1975083"/>
    <lineage>
        <taxon>Bacteria</taxon>
        <taxon>Katanobacteria</taxon>
    </lineage>
</organism>
<reference evidence="3" key="1">
    <citation type="submission" date="2017-09" db="EMBL/GenBank/DDBJ databases">
        <title>Depth-based differentiation of microbial function through sediment-hosted aquifers and enrichment of novel symbionts in the deep terrestrial subsurface.</title>
        <authorList>
            <person name="Probst A.J."/>
            <person name="Ladd B."/>
            <person name="Jarett J.K."/>
            <person name="Geller-Mcgrath D.E."/>
            <person name="Sieber C.M.K."/>
            <person name="Emerson J.B."/>
            <person name="Anantharaman K."/>
            <person name="Thomas B.C."/>
            <person name="Malmstrom R."/>
            <person name="Stieglmeier M."/>
            <person name="Klingl A."/>
            <person name="Woyke T."/>
            <person name="Ryan C.M."/>
            <person name="Banfield J.F."/>
        </authorList>
    </citation>
    <scope>NUCLEOTIDE SEQUENCE [LARGE SCALE GENOMIC DNA]</scope>
</reference>
<evidence type="ECO:0008006" key="4">
    <source>
        <dbReference type="Google" id="ProtNLM"/>
    </source>
</evidence>
<keyword evidence="1" id="KW-0472">Membrane</keyword>
<name>A0A2M7ANQ0_UNCKA</name>
<dbReference type="AlphaFoldDB" id="A0A2M7ANQ0"/>
<accession>A0A2M7ANQ0</accession>
<feature type="transmembrane region" description="Helical" evidence="1">
    <location>
        <begin position="12"/>
        <end position="31"/>
    </location>
</feature>
<proteinExistence type="predicted"/>
<evidence type="ECO:0000313" key="2">
    <source>
        <dbReference type="EMBL" id="PIU69011.1"/>
    </source>
</evidence>
<keyword evidence="1" id="KW-1133">Transmembrane helix</keyword>
<protein>
    <recommendedName>
        <fullName evidence="4">Mannosyl-glycoprotein endo-beta-N-acetylglucosamidase-like domain-containing protein</fullName>
    </recommendedName>
</protein>
<comment type="caution">
    <text evidence="2">The sequence shown here is derived from an EMBL/GenBank/DDBJ whole genome shotgun (WGS) entry which is preliminary data.</text>
</comment>